<dbReference type="GO" id="GO:0003964">
    <property type="term" value="F:RNA-directed DNA polymerase activity"/>
    <property type="evidence" value="ECO:0007669"/>
    <property type="project" value="UniProtKB-KW"/>
</dbReference>
<dbReference type="InterPro" id="IPR050951">
    <property type="entry name" value="Retrovirus_Pol_polyprotein"/>
</dbReference>
<evidence type="ECO:0000256" key="4">
    <source>
        <dbReference type="ARBA" id="ARBA00022695"/>
    </source>
</evidence>
<dbReference type="Pfam" id="PF00665">
    <property type="entry name" value="rve"/>
    <property type="match status" value="1"/>
</dbReference>
<dbReference type="SUPFAM" id="SSF50630">
    <property type="entry name" value="Acid proteases"/>
    <property type="match status" value="1"/>
</dbReference>
<dbReference type="Pfam" id="PF17921">
    <property type="entry name" value="Integrase_H2C2"/>
    <property type="match status" value="1"/>
</dbReference>
<evidence type="ECO:0000259" key="15">
    <source>
        <dbReference type="PROSITE" id="PS50878"/>
    </source>
</evidence>
<dbReference type="PANTHER" id="PTHR37984">
    <property type="entry name" value="PROTEIN CBG26694"/>
    <property type="match status" value="1"/>
</dbReference>
<dbReference type="InterPro" id="IPR001969">
    <property type="entry name" value="Aspartic_peptidase_AS"/>
</dbReference>
<name>A0AAV1G7C0_XYRNO</name>
<dbReference type="InterPro" id="IPR012337">
    <property type="entry name" value="RNaseH-like_sf"/>
</dbReference>
<accession>A0AAV1G7C0</accession>
<dbReference type="PROSITE" id="PS50994">
    <property type="entry name" value="INTEGRASE"/>
    <property type="match status" value="1"/>
</dbReference>
<evidence type="ECO:0000256" key="5">
    <source>
        <dbReference type="ARBA" id="ARBA00022722"/>
    </source>
</evidence>
<evidence type="ECO:0000256" key="2">
    <source>
        <dbReference type="ARBA" id="ARBA00012180"/>
    </source>
</evidence>
<feature type="domain" description="Integrase catalytic" evidence="16">
    <location>
        <begin position="1041"/>
        <end position="1198"/>
    </location>
</feature>
<dbReference type="EMBL" id="OY660876">
    <property type="protein sequence ID" value="CAJ1069921.1"/>
    <property type="molecule type" value="Genomic_DNA"/>
</dbReference>
<dbReference type="Pfam" id="PF00078">
    <property type="entry name" value="RVT_1"/>
    <property type="match status" value="1"/>
</dbReference>
<dbReference type="Gene3D" id="2.40.70.10">
    <property type="entry name" value="Acid Proteases"/>
    <property type="match status" value="1"/>
</dbReference>
<feature type="domain" description="Reverse transcriptase" evidence="15">
    <location>
        <begin position="428"/>
        <end position="607"/>
    </location>
</feature>
<dbReference type="CDD" id="cd01647">
    <property type="entry name" value="RT_LTR"/>
    <property type="match status" value="1"/>
</dbReference>
<keyword evidence="4" id="KW-0548">Nucleotidyltransferase</keyword>
<dbReference type="CDD" id="cd00303">
    <property type="entry name" value="retropepsin_like"/>
    <property type="match status" value="1"/>
</dbReference>
<evidence type="ECO:0000256" key="9">
    <source>
        <dbReference type="ARBA" id="ARBA00022884"/>
    </source>
</evidence>
<dbReference type="InterPro" id="IPR001584">
    <property type="entry name" value="Integrase_cat-core"/>
</dbReference>
<evidence type="ECO:0000256" key="3">
    <source>
        <dbReference type="ARBA" id="ARBA00022679"/>
    </source>
</evidence>
<feature type="compositionally biased region" description="Polar residues" evidence="13">
    <location>
        <begin position="17"/>
        <end position="39"/>
    </location>
</feature>
<evidence type="ECO:0000256" key="7">
    <source>
        <dbReference type="ARBA" id="ARBA00022801"/>
    </source>
</evidence>
<dbReference type="FunFam" id="3.10.20.370:FF:000001">
    <property type="entry name" value="Retrovirus-related Pol polyprotein from transposon 17.6-like protein"/>
    <property type="match status" value="1"/>
</dbReference>
<dbReference type="Gene3D" id="3.30.420.10">
    <property type="entry name" value="Ribonuclease H-like superfamily/Ribonuclease H"/>
    <property type="match status" value="1"/>
</dbReference>
<evidence type="ECO:0000256" key="12">
    <source>
        <dbReference type="ARBA" id="ARBA00039658"/>
    </source>
</evidence>
<evidence type="ECO:0000313" key="17">
    <source>
        <dbReference type="EMBL" id="CAJ1069921.1"/>
    </source>
</evidence>
<organism evidence="17 18">
    <name type="scientific">Xyrichtys novacula</name>
    <name type="common">Pearly razorfish</name>
    <name type="synonym">Hemipteronotus novacula</name>
    <dbReference type="NCBI Taxonomy" id="13765"/>
    <lineage>
        <taxon>Eukaryota</taxon>
        <taxon>Metazoa</taxon>
        <taxon>Chordata</taxon>
        <taxon>Craniata</taxon>
        <taxon>Vertebrata</taxon>
        <taxon>Euteleostomi</taxon>
        <taxon>Actinopterygii</taxon>
        <taxon>Neopterygii</taxon>
        <taxon>Teleostei</taxon>
        <taxon>Neoteleostei</taxon>
        <taxon>Acanthomorphata</taxon>
        <taxon>Eupercaria</taxon>
        <taxon>Labriformes</taxon>
        <taxon>Labridae</taxon>
        <taxon>Xyrichtys</taxon>
    </lineage>
</organism>
<evidence type="ECO:0000256" key="13">
    <source>
        <dbReference type="SAM" id="MobiDB-lite"/>
    </source>
</evidence>
<dbReference type="GO" id="GO:0004523">
    <property type="term" value="F:RNA-DNA hybrid ribonuclease activity"/>
    <property type="evidence" value="ECO:0007669"/>
    <property type="project" value="UniProtKB-EC"/>
</dbReference>
<evidence type="ECO:0000256" key="6">
    <source>
        <dbReference type="ARBA" id="ARBA00022759"/>
    </source>
</evidence>
<dbReference type="CDD" id="cd09274">
    <property type="entry name" value="RNase_HI_RT_Ty3"/>
    <property type="match status" value="1"/>
</dbReference>
<dbReference type="Gene3D" id="1.10.340.70">
    <property type="match status" value="1"/>
</dbReference>
<keyword evidence="18" id="KW-1185">Reference proteome</keyword>
<dbReference type="PANTHER" id="PTHR37984:SF15">
    <property type="entry name" value="INTEGRASE CATALYTIC DOMAIN-CONTAINING PROTEIN"/>
    <property type="match status" value="1"/>
</dbReference>
<feature type="region of interest" description="Disordered" evidence="13">
    <location>
        <begin position="1401"/>
        <end position="1432"/>
    </location>
</feature>
<dbReference type="Gene3D" id="3.30.70.270">
    <property type="match status" value="2"/>
</dbReference>
<evidence type="ECO:0000256" key="11">
    <source>
        <dbReference type="ARBA" id="ARBA00022918"/>
    </source>
</evidence>
<dbReference type="Pfam" id="PF17919">
    <property type="entry name" value="RT_RNaseH_2"/>
    <property type="match status" value="1"/>
</dbReference>
<dbReference type="InterPro" id="IPR001995">
    <property type="entry name" value="Peptidase_A2_cat"/>
</dbReference>
<dbReference type="InterPro" id="IPR043128">
    <property type="entry name" value="Rev_trsase/Diguanyl_cyclase"/>
</dbReference>
<keyword evidence="11" id="KW-0695">RNA-directed DNA polymerase</keyword>
<evidence type="ECO:0000259" key="16">
    <source>
        <dbReference type="PROSITE" id="PS50994"/>
    </source>
</evidence>
<feature type="region of interest" description="Disordered" evidence="13">
    <location>
        <begin position="1236"/>
        <end position="1256"/>
    </location>
</feature>
<dbReference type="GO" id="GO:0015074">
    <property type="term" value="P:DNA integration"/>
    <property type="evidence" value="ECO:0007669"/>
    <property type="project" value="UniProtKB-KW"/>
</dbReference>
<dbReference type="GO" id="GO:0004190">
    <property type="term" value="F:aspartic-type endopeptidase activity"/>
    <property type="evidence" value="ECO:0007669"/>
    <property type="project" value="InterPro"/>
</dbReference>
<keyword evidence="8" id="KW-0460">Magnesium</keyword>
<dbReference type="Proteomes" id="UP001178508">
    <property type="component" value="Chromosome 13"/>
</dbReference>
<evidence type="ECO:0000256" key="1">
    <source>
        <dbReference type="ARBA" id="ARBA00010879"/>
    </source>
</evidence>
<protein>
    <recommendedName>
        <fullName evidence="12">Gypsy retrotransposon integrase-like protein 1</fullName>
        <ecNumber evidence="2">3.1.26.4</ecNumber>
    </recommendedName>
</protein>
<dbReference type="PROSITE" id="PS50175">
    <property type="entry name" value="ASP_PROT_RETROV"/>
    <property type="match status" value="1"/>
</dbReference>
<evidence type="ECO:0000256" key="10">
    <source>
        <dbReference type="ARBA" id="ARBA00022908"/>
    </source>
</evidence>
<evidence type="ECO:0000259" key="14">
    <source>
        <dbReference type="PROSITE" id="PS50175"/>
    </source>
</evidence>
<keyword evidence="3" id="KW-0808">Transferase</keyword>
<keyword evidence="7" id="KW-0378">Hydrolase</keyword>
<keyword evidence="6" id="KW-0255">Endonuclease</keyword>
<dbReference type="EC" id="3.1.26.4" evidence="2"/>
<evidence type="ECO:0000256" key="8">
    <source>
        <dbReference type="ARBA" id="ARBA00022842"/>
    </source>
</evidence>
<dbReference type="PROSITE" id="PS50878">
    <property type="entry name" value="RT_POL"/>
    <property type="match status" value="1"/>
</dbReference>
<dbReference type="InterPro" id="IPR043502">
    <property type="entry name" value="DNA/RNA_pol_sf"/>
</dbReference>
<dbReference type="SUPFAM" id="SSF56672">
    <property type="entry name" value="DNA/RNA polymerases"/>
    <property type="match status" value="1"/>
</dbReference>
<dbReference type="GO" id="GO:0006508">
    <property type="term" value="P:proteolysis"/>
    <property type="evidence" value="ECO:0007669"/>
    <property type="project" value="InterPro"/>
</dbReference>
<feature type="compositionally biased region" description="Polar residues" evidence="13">
    <location>
        <begin position="1354"/>
        <end position="1363"/>
    </location>
</feature>
<dbReference type="InterPro" id="IPR021109">
    <property type="entry name" value="Peptidase_aspartic_dom_sf"/>
</dbReference>
<dbReference type="InterPro" id="IPR041577">
    <property type="entry name" value="RT_RNaseH_2"/>
</dbReference>
<dbReference type="GO" id="GO:0003723">
    <property type="term" value="F:RNA binding"/>
    <property type="evidence" value="ECO:0007669"/>
    <property type="project" value="UniProtKB-KW"/>
</dbReference>
<reference evidence="17" key="1">
    <citation type="submission" date="2023-08" db="EMBL/GenBank/DDBJ databases">
        <authorList>
            <person name="Alioto T."/>
            <person name="Alioto T."/>
            <person name="Gomez Garrido J."/>
        </authorList>
    </citation>
    <scope>NUCLEOTIDE SEQUENCE</scope>
</reference>
<dbReference type="SUPFAM" id="SSF53098">
    <property type="entry name" value="Ribonuclease H-like"/>
    <property type="match status" value="1"/>
</dbReference>
<feature type="region of interest" description="Disordered" evidence="13">
    <location>
        <begin position="1"/>
        <end position="60"/>
    </location>
</feature>
<dbReference type="InterPro" id="IPR000477">
    <property type="entry name" value="RT_dom"/>
</dbReference>
<feature type="domain" description="Peptidase A2" evidence="14">
    <location>
        <begin position="81"/>
        <end position="171"/>
    </location>
</feature>
<feature type="region of interest" description="Disordered" evidence="13">
    <location>
        <begin position="1324"/>
        <end position="1370"/>
    </location>
</feature>
<comment type="similarity">
    <text evidence="1">Belongs to the beta type-B retroviral polymerase family. HERV class-II K(HML-2) pol subfamily.</text>
</comment>
<dbReference type="InterPro" id="IPR036397">
    <property type="entry name" value="RNaseH_sf"/>
</dbReference>
<gene>
    <name evidence="17" type="ORF">XNOV1_A019211</name>
</gene>
<evidence type="ECO:0000313" key="18">
    <source>
        <dbReference type="Proteomes" id="UP001178508"/>
    </source>
</evidence>
<dbReference type="Gene3D" id="3.10.10.10">
    <property type="entry name" value="HIV Type 1 Reverse Transcriptase, subunit A, domain 1"/>
    <property type="match status" value="1"/>
</dbReference>
<keyword evidence="9" id="KW-0694">RNA-binding</keyword>
<dbReference type="FunFam" id="1.10.340.70:FF:000001">
    <property type="entry name" value="Retrovirus-related Pol polyprotein from transposon gypsy-like Protein"/>
    <property type="match status" value="1"/>
</dbReference>
<keyword evidence="5" id="KW-0540">Nuclease</keyword>
<feature type="compositionally biased region" description="Basic and acidic residues" evidence="13">
    <location>
        <begin position="1404"/>
        <end position="1414"/>
    </location>
</feature>
<feature type="compositionally biased region" description="Polar residues" evidence="13">
    <location>
        <begin position="49"/>
        <end position="60"/>
    </location>
</feature>
<proteinExistence type="inferred from homology"/>
<sequence>MLEADQVSGKRDPVSAEGQSETGTQLQSQPINPTSQRPSKLSGPRKQHPTQTLTCQSGNKCQTPLVGKRSQLKCSINGHPATVLFDTGSQVSIIDRAWASTHIPSYQVRALQELFEHDLEVFAANGQSIPYDGWVELTVNLNGNNDPDLIVQAPFLVSQLPLSQPLLGANVLEQVIKRQESSGAAVATLLSLLRRAFGMEEEQVVAMVHCIQAPQKTLCDPATVRVGRDNIVVPAGKAVHVRCRVPPNFDTSDPLVLYEPADGNPVLGQLSIGEGLIEINHAGRPHVKVPISNHSKHDVILPKRTPLGVIQNVTKVLETETAESHRADVTLTTATAEVAHTASPSIASIEPWLPPVDISHLSPEQQQVVEKLLCEESGAFARDSDDIGCIPSLQMEIRLKDDIPVQKSYASIPKPLYKEVKEYVQELLVKGWIVKSRSPYAAPVICVRKKDGSLRLCIDYRLLNNKTVPDRHPLPRIQDLTDSLGGYGWFSILDQGKAYHQGFMAEESRYMTAFTTPWGLYEWVRIPFGLSNAPAAFQRSMEEMLDTLRDECCIPYLDDVLCFSKSFTQHVEVLRKVLQALQRHGVKLKPEKCELFRKEVRYVGRLVSADGVRVDPKDLEAVRVLKHRAPKTVGDVRRLLGFLSYYRSFVQDFSRIAQPLYDLLKVQTDNLPPKITRGKTKSPQQSSHTPVVWNEKHQQVLERLIDMLMEPPVLAYPDYNQPYTLHTDASQEGLGAVLYQHQDEKLRVIAYGSRTLTPAEQNYHLHSGKLEFLALKWAVCDKFRDYLFYAPHFTVFTDNNPLTYVLSTAKLNAVGHRWVGQLADFRFDIRYRPGKMNIDADTLSRCPLDIETLMTECSEELSDEAVCTVWEGTRRAQQKDVAWVAALSLASQTQPRMEPLQAISHDELVKEQRKDPAIGKVMELKDSNTTPTEYNKNNWDTDTMRLLREWSKLHIEDGLLYRKTTGRRQLVLPATYKQLALTYLHNNMGHVGVEKVLTLARERFYWPFMKREIEEYVTRKCPCLKQKKPAVHERAPMGSVTSNSPLELVCIDFLHLEPSRGGCEYILVVVDHFTRFAQAYPTRNKAGKTAADKLFNDFIPRFGYMSKLHHDRGGEFENELFRSLRKLAGVGHSRTTPYHPQGNPVERLNRTLLQMLRTLGEKEKGNWKDHLPHVVHAYNCTKHEATGFSPYYLMYGHHPRLPVDLLFGLIADGETETHQGYANKWAGRMTEAYRIANENSQQSSSKGKKYYDKRSRGVTLEPGDRVLVRNLSERGGPGKLRSYWEQTIYIVKEKVGDNPVYKVAPETGNRPTRTLHRNLLLQVNDLPVEPPQSPATSTRGSHKKVERHSESVKPTEQAPSPDTSDSEEEGGVYRYWLRLPTRTASPSPDRDVIQESQGNMNHGLHQEERVDVRPEQGVNAEPEQNSENNMEEEPEVYREAEQDMDQPQLDDDHQVREVVCLGEDIAEPLRPEHPAPVRHSTRVRKPGYMFTYPSLGQPAYQRRPSVNAVGIHPTHWPQLQYPQHHFPQHYPLPFQPPMSPAFTPHSFPYTTYPLPYTAYPVPCF</sequence>
<dbReference type="PROSITE" id="PS00141">
    <property type="entry name" value="ASP_PROTEASE"/>
    <property type="match status" value="1"/>
</dbReference>
<dbReference type="InterPro" id="IPR041588">
    <property type="entry name" value="Integrase_H2C2"/>
</dbReference>
<dbReference type="FunFam" id="3.30.420.10:FF:000032">
    <property type="entry name" value="Retrovirus-related Pol polyprotein from transposon 297-like Protein"/>
    <property type="match status" value="1"/>
</dbReference>
<keyword evidence="10" id="KW-0229">DNA integration</keyword>